<accession>A0A0C3NLX2</accession>
<protein>
    <recommendedName>
        <fullName evidence="3">F-box domain-containing protein</fullName>
    </recommendedName>
</protein>
<dbReference type="InterPro" id="IPR036047">
    <property type="entry name" value="F-box-like_dom_sf"/>
</dbReference>
<proteinExistence type="predicted"/>
<evidence type="ECO:0000313" key="2">
    <source>
        <dbReference type="Proteomes" id="UP000053257"/>
    </source>
</evidence>
<dbReference type="AlphaFoldDB" id="A0A0C3NLX2"/>
<name>A0A0C3NLX2_PHLG1</name>
<dbReference type="Proteomes" id="UP000053257">
    <property type="component" value="Unassembled WGS sequence"/>
</dbReference>
<dbReference type="HOGENOM" id="CLU_316438_0_0_1"/>
<dbReference type="InterPro" id="IPR032675">
    <property type="entry name" value="LRR_dom_sf"/>
</dbReference>
<keyword evidence="2" id="KW-1185">Reference proteome</keyword>
<dbReference type="Gene3D" id="3.80.10.10">
    <property type="entry name" value="Ribonuclease Inhibitor"/>
    <property type="match status" value="2"/>
</dbReference>
<gene>
    <name evidence="1" type="ORF">PHLGIDRAFT_128522</name>
</gene>
<evidence type="ECO:0008006" key="3">
    <source>
        <dbReference type="Google" id="ProtNLM"/>
    </source>
</evidence>
<reference evidence="1 2" key="1">
    <citation type="journal article" date="2014" name="PLoS Genet.">
        <title>Analysis of the Phlebiopsis gigantea genome, transcriptome and secretome provides insight into its pioneer colonization strategies of wood.</title>
        <authorList>
            <person name="Hori C."/>
            <person name="Ishida T."/>
            <person name="Igarashi K."/>
            <person name="Samejima M."/>
            <person name="Suzuki H."/>
            <person name="Master E."/>
            <person name="Ferreira P."/>
            <person name="Ruiz-Duenas F.J."/>
            <person name="Held B."/>
            <person name="Canessa P."/>
            <person name="Larrondo L.F."/>
            <person name="Schmoll M."/>
            <person name="Druzhinina I.S."/>
            <person name="Kubicek C.P."/>
            <person name="Gaskell J.A."/>
            <person name="Kersten P."/>
            <person name="St John F."/>
            <person name="Glasner J."/>
            <person name="Sabat G."/>
            <person name="Splinter BonDurant S."/>
            <person name="Syed K."/>
            <person name="Yadav J."/>
            <person name="Mgbeahuruike A.C."/>
            <person name="Kovalchuk A."/>
            <person name="Asiegbu F.O."/>
            <person name="Lackner G."/>
            <person name="Hoffmeister D."/>
            <person name="Rencoret J."/>
            <person name="Gutierrez A."/>
            <person name="Sun H."/>
            <person name="Lindquist E."/>
            <person name="Barry K."/>
            <person name="Riley R."/>
            <person name="Grigoriev I.V."/>
            <person name="Henrissat B."/>
            <person name="Kues U."/>
            <person name="Berka R.M."/>
            <person name="Martinez A.T."/>
            <person name="Covert S.F."/>
            <person name="Blanchette R.A."/>
            <person name="Cullen D."/>
        </authorList>
    </citation>
    <scope>NUCLEOTIDE SEQUENCE [LARGE SCALE GENOMIC DNA]</scope>
    <source>
        <strain evidence="1 2">11061_1 CR5-6</strain>
    </source>
</reference>
<dbReference type="EMBL" id="KN840527">
    <property type="protein sequence ID" value="KIP06054.1"/>
    <property type="molecule type" value="Genomic_DNA"/>
</dbReference>
<sequence length="922" mass="103285">MEQIAFQEHLREVSSVESRKLPQELCDMVLDAVPTEHLIPCTLVCSSWIYKTAPRLLHDFAWPPKSLETDKEHLKGDSFLRFMQLLAASPRLQCSIRTLRLGPSRHVGFLDKHCILELSILAAIIALCPRLDNLTISECCLRPAPVALQGGMCGRIGTLSLIECSTVLYSDTTGIISALSLFSRIDKLRLGLSGGSVVCPPTTPLPPSLEVGCIESYKPSAPFGYASHLFLRHLCATPSVRASLRRLASGDSLSFRLMECLQQAPAIEDLAYSVCGSALPPLASFPRLRQVTLWASGYGGRSFNWFNAMRDLQEVPPTVTRVAICMSYHYSSFELHRESSALKTLTAQLLFEDWYQLARFLETSAALEVLELRVQCTHCEELLRWNVEAWQDIDPDQVRDVVSDAISCRLSKTAAQRVVVVPVSRFQDEQTNEKLMRISSREAASLLNHVTYRTRLALNMDSSRFTASEWPRMLYADSQEACVHWQQIQCCRLPQELCDIIIAFLPVDHLSSCSLVCKSWLWTATPRLLHSLGWPTRTLKEQNKGLGEDFFPQFRDTLSASPRLQCAIRTLRLGRRSPGTDSNIYTLDVTVLAAIVNLCPHLDVLTLSSCDLSLVESASLDGICGRIGTLSLLSCATSTDTYIATFTDTHIAGPVHALSLFSYIDTLRLYDDNNTIVPLKPFTAPLPVTSFLEVRCVQTYDIHACMQSGGSDIVKHLCKSSFTRAKLLAYASDNYFEPGMLQEMPNLEDFTYGVWAGRTPSFSILPSLRRLTINTDNSDDFTIDWETTMRDLMVTPDSLQHITISLFHPVTLVAPMHEAEAIVKLRAELEGKDWEPLERFLELRPLLSIFEIKVLCIYSDRLYEQDVMGWKSVHHDRAGKVVLELVSRKLSKRAATRVTVTGTSTYQQGETSIHYDVVDVGD</sequence>
<dbReference type="SUPFAM" id="SSF81383">
    <property type="entry name" value="F-box domain"/>
    <property type="match status" value="1"/>
</dbReference>
<organism evidence="1 2">
    <name type="scientific">Phlebiopsis gigantea (strain 11061_1 CR5-6)</name>
    <name type="common">White-rot fungus</name>
    <name type="synonym">Peniophora gigantea</name>
    <dbReference type="NCBI Taxonomy" id="745531"/>
    <lineage>
        <taxon>Eukaryota</taxon>
        <taxon>Fungi</taxon>
        <taxon>Dikarya</taxon>
        <taxon>Basidiomycota</taxon>
        <taxon>Agaricomycotina</taxon>
        <taxon>Agaricomycetes</taxon>
        <taxon>Polyporales</taxon>
        <taxon>Phanerochaetaceae</taxon>
        <taxon>Phlebiopsis</taxon>
    </lineage>
</organism>
<evidence type="ECO:0000313" key="1">
    <source>
        <dbReference type="EMBL" id="KIP06054.1"/>
    </source>
</evidence>